<keyword evidence="1" id="KW-0808">Transferase</keyword>
<name>A0ABQ2RVV7_9DEIO</name>
<dbReference type="PANTHER" id="PTHR10434">
    <property type="entry name" value="1-ACYL-SN-GLYCEROL-3-PHOSPHATE ACYLTRANSFERASE"/>
    <property type="match status" value="1"/>
</dbReference>
<keyword evidence="2 5" id="KW-0012">Acyltransferase</keyword>
<dbReference type="EMBL" id="BMQM01000034">
    <property type="protein sequence ID" value="GGR70766.1"/>
    <property type="molecule type" value="Genomic_DNA"/>
</dbReference>
<evidence type="ECO:0000313" key="5">
    <source>
        <dbReference type="EMBL" id="GGR70766.1"/>
    </source>
</evidence>
<organism evidence="5 6">
    <name type="scientific">Deinococcus seoulensis</name>
    <dbReference type="NCBI Taxonomy" id="1837379"/>
    <lineage>
        <taxon>Bacteria</taxon>
        <taxon>Thermotogati</taxon>
        <taxon>Deinococcota</taxon>
        <taxon>Deinococci</taxon>
        <taxon>Deinococcales</taxon>
        <taxon>Deinococcaceae</taxon>
        <taxon>Deinococcus</taxon>
    </lineage>
</organism>
<comment type="caution">
    <text evidence="5">The sequence shown here is derived from an EMBL/GenBank/DDBJ whole genome shotgun (WGS) entry which is preliminary data.</text>
</comment>
<feature type="domain" description="Phospholipid/glycerol acyltransferase" evidence="4">
    <location>
        <begin position="42"/>
        <end position="152"/>
    </location>
</feature>
<keyword evidence="6" id="KW-1185">Reference proteome</keyword>
<reference evidence="6" key="1">
    <citation type="journal article" date="2019" name="Int. J. Syst. Evol. Microbiol.">
        <title>The Global Catalogue of Microorganisms (GCM) 10K type strain sequencing project: providing services to taxonomists for standard genome sequencing and annotation.</title>
        <authorList>
            <consortium name="The Broad Institute Genomics Platform"/>
            <consortium name="The Broad Institute Genome Sequencing Center for Infectious Disease"/>
            <person name="Wu L."/>
            <person name="Ma J."/>
        </authorList>
    </citation>
    <scope>NUCLEOTIDE SEQUENCE [LARGE SCALE GENOMIC DNA]</scope>
    <source>
        <strain evidence="6">JCM 31404</strain>
    </source>
</reference>
<evidence type="ECO:0000259" key="4">
    <source>
        <dbReference type="SMART" id="SM00563"/>
    </source>
</evidence>
<dbReference type="InterPro" id="IPR002123">
    <property type="entry name" value="Plipid/glycerol_acylTrfase"/>
</dbReference>
<proteinExistence type="predicted"/>
<evidence type="ECO:0000256" key="2">
    <source>
        <dbReference type="ARBA" id="ARBA00023315"/>
    </source>
</evidence>
<gene>
    <name evidence="5" type="ORF">GCM10008959_35590</name>
</gene>
<sequence>MQMSSPLWPGQQHSLGSRVAGWLLRAAGWTPLLPPPPGPKFIAAAAPHTSNADFWPGLFWKWSTRIPLHFVAKRELFRFPVGVFMRAVGGMPLDRRRAGGNFVDAVVSVIDREREIIMLVAPEGTRSAGQYWKTGFYYMALQASIPIGVTVVDWPRRRIGVIGYVTPTGNIEADFAQIRALLSGVRGRRPENEIEAYPRPADLSGSERPGRAPL</sequence>
<dbReference type="Proteomes" id="UP000634308">
    <property type="component" value="Unassembled WGS sequence"/>
</dbReference>
<accession>A0ABQ2RVV7</accession>
<evidence type="ECO:0000256" key="3">
    <source>
        <dbReference type="SAM" id="MobiDB-lite"/>
    </source>
</evidence>
<evidence type="ECO:0000256" key="1">
    <source>
        <dbReference type="ARBA" id="ARBA00022679"/>
    </source>
</evidence>
<evidence type="ECO:0000313" key="6">
    <source>
        <dbReference type="Proteomes" id="UP000634308"/>
    </source>
</evidence>
<protein>
    <submittedName>
        <fullName evidence="5">Glycerol acyltransferase</fullName>
    </submittedName>
</protein>
<feature type="region of interest" description="Disordered" evidence="3">
    <location>
        <begin position="193"/>
        <end position="214"/>
    </location>
</feature>
<dbReference type="SUPFAM" id="SSF69593">
    <property type="entry name" value="Glycerol-3-phosphate (1)-acyltransferase"/>
    <property type="match status" value="1"/>
</dbReference>
<dbReference type="PANTHER" id="PTHR10434:SF9">
    <property type="entry name" value="PHOSPHOLIPID_GLYCEROL ACYLTRANSFERASE DOMAIN-CONTAINING PROTEIN"/>
    <property type="match status" value="1"/>
</dbReference>
<dbReference type="SMART" id="SM00563">
    <property type="entry name" value="PlsC"/>
    <property type="match status" value="1"/>
</dbReference>
<dbReference type="GO" id="GO:0016746">
    <property type="term" value="F:acyltransferase activity"/>
    <property type="evidence" value="ECO:0007669"/>
    <property type="project" value="UniProtKB-KW"/>
</dbReference>
<dbReference type="Pfam" id="PF01553">
    <property type="entry name" value="Acyltransferase"/>
    <property type="match status" value="1"/>
</dbReference>